<dbReference type="RefSeq" id="WP_381525923.1">
    <property type="nucleotide sequence ID" value="NZ_JBHULN010000017.1"/>
</dbReference>
<dbReference type="InterPro" id="IPR011044">
    <property type="entry name" value="Quino_amine_DH_bsu"/>
</dbReference>
<dbReference type="Gene3D" id="2.60.40.4070">
    <property type="match status" value="1"/>
</dbReference>
<dbReference type="InterPro" id="IPR011047">
    <property type="entry name" value="Quinoprotein_ADH-like_sf"/>
</dbReference>
<name>A0ABW5MAS6_9BACT</name>
<evidence type="ECO:0000259" key="2">
    <source>
        <dbReference type="Pfam" id="PF21544"/>
    </source>
</evidence>
<dbReference type="InterPro" id="IPR048954">
    <property type="entry name" value="PorZ_N"/>
</dbReference>
<dbReference type="Proteomes" id="UP001597469">
    <property type="component" value="Unassembled WGS sequence"/>
</dbReference>
<dbReference type="Gene3D" id="2.130.10.10">
    <property type="entry name" value="YVTN repeat-like/Quinoprotein amine dehydrogenase"/>
    <property type="match status" value="3"/>
</dbReference>
<dbReference type="SUPFAM" id="SSF63829">
    <property type="entry name" value="Calcium-dependent phosphotriesterase"/>
    <property type="match status" value="1"/>
</dbReference>
<evidence type="ECO:0000256" key="1">
    <source>
        <dbReference type="SAM" id="SignalP"/>
    </source>
</evidence>
<feature type="domain" description="PorZ N-terminal beta-propeller" evidence="2">
    <location>
        <begin position="44"/>
        <end position="184"/>
    </location>
</feature>
<organism evidence="3 4">
    <name type="scientific">Spirosoma soli</name>
    <dbReference type="NCBI Taxonomy" id="1770529"/>
    <lineage>
        <taxon>Bacteria</taxon>
        <taxon>Pseudomonadati</taxon>
        <taxon>Bacteroidota</taxon>
        <taxon>Cytophagia</taxon>
        <taxon>Cytophagales</taxon>
        <taxon>Cytophagaceae</taxon>
        <taxon>Spirosoma</taxon>
    </lineage>
</organism>
<feature type="signal peptide" evidence="1">
    <location>
        <begin position="1"/>
        <end position="20"/>
    </location>
</feature>
<dbReference type="EMBL" id="JBHULN010000017">
    <property type="protein sequence ID" value="MFD2573329.1"/>
    <property type="molecule type" value="Genomic_DNA"/>
</dbReference>
<evidence type="ECO:0000313" key="3">
    <source>
        <dbReference type="EMBL" id="MFD2573329.1"/>
    </source>
</evidence>
<feature type="chain" id="PRO_5046794303" evidence="1">
    <location>
        <begin position="21"/>
        <end position="729"/>
    </location>
</feature>
<dbReference type="Pfam" id="PF07494">
    <property type="entry name" value="Reg_prop"/>
    <property type="match status" value="1"/>
</dbReference>
<dbReference type="Pfam" id="PF21544">
    <property type="entry name" value="PorZ_N_b_propeller"/>
    <property type="match status" value="1"/>
</dbReference>
<comment type="caution">
    <text evidence="3">The sequence shown here is derived from an EMBL/GenBank/DDBJ whole genome shotgun (WGS) entry which is preliminary data.</text>
</comment>
<keyword evidence="1" id="KW-0732">Signal</keyword>
<accession>A0ABW5MAS6</accession>
<reference evidence="4" key="1">
    <citation type="journal article" date="2019" name="Int. J. Syst. Evol. Microbiol.">
        <title>The Global Catalogue of Microorganisms (GCM) 10K type strain sequencing project: providing services to taxonomists for standard genome sequencing and annotation.</title>
        <authorList>
            <consortium name="The Broad Institute Genomics Platform"/>
            <consortium name="The Broad Institute Genome Sequencing Center for Infectious Disease"/>
            <person name="Wu L."/>
            <person name="Ma J."/>
        </authorList>
    </citation>
    <scope>NUCLEOTIDE SEQUENCE [LARGE SCALE GENOMIC DNA]</scope>
    <source>
        <strain evidence="4">KCTC 42805</strain>
    </source>
</reference>
<dbReference type="NCBIfam" id="TIGR04183">
    <property type="entry name" value="Por_Secre_tail"/>
    <property type="match status" value="1"/>
</dbReference>
<dbReference type="SUPFAM" id="SSF50998">
    <property type="entry name" value="Quinoprotein alcohol dehydrogenase-like"/>
    <property type="match status" value="1"/>
</dbReference>
<dbReference type="InterPro" id="IPR015943">
    <property type="entry name" value="WD40/YVTN_repeat-like_dom_sf"/>
</dbReference>
<evidence type="ECO:0000313" key="4">
    <source>
        <dbReference type="Proteomes" id="UP001597469"/>
    </source>
</evidence>
<proteinExistence type="predicted"/>
<protein>
    <submittedName>
        <fullName evidence="3">Two-component regulator propeller domain-containing protein</fullName>
    </submittedName>
</protein>
<dbReference type="SUPFAM" id="SSF50969">
    <property type="entry name" value="YVTN repeat-like/Quinoprotein amine dehydrogenase"/>
    <property type="match status" value="1"/>
</dbReference>
<keyword evidence="4" id="KW-1185">Reference proteome</keyword>
<dbReference type="InterPro" id="IPR026444">
    <property type="entry name" value="Secre_tail"/>
</dbReference>
<sequence>MLLTLCLLLFILCLRPSALAQLNTWQSHFSYQSGRSVAVAGNKVYCATYNGFFCYDKETNETTTLAKQNGLSDIGISRLLYLADQNRLLIAYRSGNIDFLTLSVAGEPGAVKNFNTIVTAPNLPAGRAINHLNRVGNLVYLSTSFGLVVLDITRDEIRDTYFTEPEVVTYATAVANDSLYALTSPTGSNSDYQFRYRIRAVRLAPNVNIAAPTSWRPIPEPDVFMRSLVSDRNRLYVSVDNKGVYERQNGSWVLTRAVPNKAVRLFPASEGLVIATEQAVTLPNSATIVGPLLTDPSEVLVDGDGVWVADAKSGLLAGRMSQFERITPEGPTQERLKTLFAYPQTLVALPSSASDGPNLEFYSVPNGRWQHVKVGAQSTTFNTAAYLATDQHLYLGGSSGLWSQADGQLPTPVSLPSTIGLNLNITSLATDQQGNLWIGTGSSNGQRPALYVRRADGTVEGYLSANQYGVTQVIPDDNGFIWLISLSNELVVFDPQTNRRRSFFISPRSLATDRTGVVWIGTDRGPLVFDSPADAFDTRFTPQAPLQNGRRLLSSEVIKAIAVDGGNRKWLGTANGLYQVSPDGSQLLNVFTSANSPLPDNNVQQLAIEPTSGRVFILTGPQDYPDKLVSYGGTATEPAETLSKLTIFPNPVRPDFIGTVGINGLKENVTVKILDAGGQLVYETRSQGGTATWDLRDYRGRSAQTGVYLVVAVTADGVEGIVGKLAVVR</sequence>
<dbReference type="InterPro" id="IPR011110">
    <property type="entry name" value="Reg_prop"/>
</dbReference>
<gene>
    <name evidence="3" type="ORF">ACFSUS_21995</name>
</gene>